<sequence>MSVRKNESLIYSCEGGLLAALRDSAARSLGASGINKTINERNGLKSRRQVLLPSAGAQPCTAPRCDAANSRLNPFVDPDQDSHGLLDEFCFLAS</sequence>
<dbReference type="Proteomes" id="UP000054725">
    <property type="component" value="Unassembled WGS sequence"/>
</dbReference>
<gene>
    <name evidence="1" type="ORF">Lnau_1529</name>
</gene>
<dbReference type="EMBL" id="LNYO01000013">
    <property type="protein sequence ID" value="KTD36545.1"/>
    <property type="molecule type" value="Genomic_DNA"/>
</dbReference>
<name>A0A0W0WW80_9GAMM</name>
<dbReference type="AlphaFoldDB" id="A0A0W0WW80"/>
<evidence type="ECO:0000313" key="2">
    <source>
        <dbReference type="Proteomes" id="UP000054725"/>
    </source>
</evidence>
<evidence type="ECO:0000313" key="1">
    <source>
        <dbReference type="EMBL" id="KTD36545.1"/>
    </source>
</evidence>
<organism evidence="1 2">
    <name type="scientific">Legionella nautarum</name>
    <dbReference type="NCBI Taxonomy" id="45070"/>
    <lineage>
        <taxon>Bacteria</taxon>
        <taxon>Pseudomonadati</taxon>
        <taxon>Pseudomonadota</taxon>
        <taxon>Gammaproteobacteria</taxon>
        <taxon>Legionellales</taxon>
        <taxon>Legionellaceae</taxon>
        <taxon>Legionella</taxon>
    </lineage>
</organism>
<comment type="caution">
    <text evidence="1">The sequence shown here is derived from an EMBL/GenBank/DDBJ whole genome shotgun (WGS) entry which is preliminary data.</text>
</comment>
<proteinExistence type="predicted"/>
<accession>A0A0W0WW80</accession>
<reference evidence="1 2" key="1">
    <citation type="submission" date="2015-11" db="EMBL/GenBank/DDBJ databases">
        <title>Genomic analysis of 38 Legionella species identifies large and diverse effector repertoires.</title>
        <authorList>
            <person name="Burstein D."/>
            <person name="Amaro F."/>
            <person name="Zusman T."/>
            <person name="Lifshitz Z."/>
            <person name="Cohen O."/>
            <person name="Gilbert J.A."/>
            <person name="Pupko T."/>
            <person name="Shuman H.A."/>
            <person name="Segal G."/>
        </authorList>
    </citation>
    <scope>NUCLEOTIDE SEQUENCE [LARGE SCALE GENOMIC DNA]</scope>
    <source>
        <strain evidence="1 2">ATCC 49506</strain>
    </source>
</reference>
<keyword evidence="2" id="KW-1185">Reference proteome</keyword>
<protein>
    <submittedName>
        <fullName evidence="1">Uncharacterized protein</fullName>
    </submittedName>
</protein>